<dbReference type="CDD" id="cd00229">
    <property type="entry name" value="SGNH_hydrolase"/>
    <property type="match status" value="1"/>
</dbReference>
<dbReference type="InterPro" id="IPR007407">
    <property type="entry name" value="DUF459"/>
</dbReference>
<proteinExistence type="predicted"/>
<dbReference type="Gene3D" id="3.40.50.1110">
    <property type="entry name" value="SGNH hydrolase"/>
    <property type="match status" value="1"/>
</dbReference>
<dbReference type="OrthoDB" id="6445923at2"/>
<dbReference type="InterPro" id="IPR036514">
    <property type="entry name" value="SGNH_hydro_sf"/>
</dbReference>
<evidence type="ECO:0000313" key="1">
    <source>
        <dbReference type="EMBL" id="SFU78788.1"/>
    </source>
</evidence>
<keyword evidence="2" id="KW-1185">Reference proteome</keyword>
<dbReference type="STRING" id="351659.SAMN05421784_1264"/>
<gene>
    <name evidence="1" type="ORF">SAMN05421784_1264</name>
</gene>
<evidence type="ECO:0000313" key="2">
    <source>
        <dbReference type="Proteomes" id="UP000242496"/>
    </source>
</evidence>
<name>A0A1I7J0T2_9GAMM</name>
<dbReference type="Pfam" id="PF04311">
    <property type="entry name" value="DUF459"/>
    <property type="match status" value="1"/>
</dbReference>
<dbReference type="RefSeq" id="WP_041982134.1">
    <property type="nucleotide sequence ID" value="NZ_CAWRBG010000039.1"/>
</dbReference>
<keyword evidence="1" id="KW-0378">Hydrolase</keyword>
<dbReference type="SUPFAM" id="SSF52266">
    <property type="entry name" value="SGNH hydrolase"/>
    <property type="match status" value="1"/>
</dbReference>
<reference evidence="2" key="1">
    <citation type="submission" date="2016-10" db="EMBL/GenBank/DDBJ databases">
        <authorList>
            <person name="Varghese N."/>
            <person name="Submissions S."/>
        </authorList>
    </citation>
    <scope>NUCLEOTIDE SEQUENCE [LARGE SCALE GENOMIC DNA]</scope>
    <source>
        <strain evidence="2">DSM 18168</strain>
    </source>
</reference>
<sequence length="199" mass="22840">MKIRNLIKFIFLLLFFSSSGFCKALLLGDSLTYIYGEAYKSIISKDADVVYKVGSGLLNRSKYDWFSAVESVNFDKYDLVIVSIGTNDFNREITSVNYSRSIFELIGRIRNKNKNARIIWISPPFLKNKEHDILLSNTRYIVRSTLNQLGVIYFDITKDAVLGERYSDILDGKKIRTSDGIHITKYGANLVVEHLKLFI</sequence>
<organism evidence="1 2">
    <name type="scientific">Xenorhabdus koppenhoeferi</name>
    <dbReference type="NCBI Taxonomy" id="351659"/>
    <lineage>
        <taxon>Bacteria</taxon>
        <taxon>Pseudomonadati</taxon>
        <taxon>Pseudomonadota</taxon>
        <taxon>Gammaproteobacteria</taxon>
        <taxon>Enterobacterales</taxon>
        <taxon>Morganellaceae</taxon>
        <taxon>Xenorhabdus</taxon>
    </lineage>
</organism>
<dbReference type="Proteomes" id="UP000242496">
    <property type="component" value="Unassembled WGS sequence"/>
</dbReference>
<dbReference type="AlphaFoldDB" id="A0A1I7J0T2"/>
<protein>
    <submittedName>
        <fullName evidence="1">GDSL-like Lipase/Acylhydrolase</fullName>
    </submittedName>
</protein>
<dbReference type="GO" id="GO:0016788">
    <property type="term" value="F:hydrolase activity, acting on ester bonds"/>
    <property type="evidence" value="ECO:0007669"/>
    <property type="project" value="UniProtKB-ARBA"/>
</dbReference>
<accession>A0A1I7J0T2</accession>
<dbReference type="EMBL" id="FPBJ01000026">
    <property type="protein sequence ID" value="SFU78788.1"/>
    <property type="molecule type" value="Genomic_DNA"/>
</dbReference>